<evidence type="ECO:0000256" key="10">
    <source>
        <dbReference type="ARBA" id="ARBA00022989"/>
    </source>
</evidence>
<dbReference type="HAMAP" id="MF_01006">
    <property type="entry name" value="Undec_diphosphatase"/>
    <property type="match status" value="1"/>
</dbReference>
<dbReference type="GO" id="GO:0009252">
    <property type="term" value="P:peptidoglycan biosynthetic process"/>
    <property type="evidence" value="ECO:0007669"/>
    <property type="project" value="UniProtKB-KW"/>
</dbReference>
<dbReference type="RefSeq" id="WP_133578880.1">
    <property type="nucleotide sequence ID" value="NZ_SNYJ01000002.1"/>
</dbReference>
<keyword evidence="19" id="KW-1185">Reference proteome</keyword>
<evidence type="ECO:0000256" key="2">
    <source>
        <dbReference type="ARBA" id="ARBA00010621"/>
    </source>
</evidence>
<evidence type="ECO:0000256" key="4">
    <source>
        <dbReference type="ARBA" id="ARBA00021581"/>
    </source>
</evidence>
<comment type="miscellaneous">
    <text evidence="17">Bacitracin is thought to be involved in the inhibition of peptidoglycan synthesis by sequestering undecaprenyl diphosphate, thereby reducing the pool of lipid carrier available.</text>
</comment>
<keyword evidence="10 17" id="KW-1133">Transmembrane helix</keyword>
<dbReference type="PANTHER" id="PTHR30622:SF3">
    <property type="entry name" value="UNDECAPRENYL-DIPHOSPHATASE"/>
    <property type="match status" value="1"/>
</dbReference>
<evidence type="ECO:0000256" key="1">
    <source>
        <dbReference type="ARBA" id="ARBA00004651"/>
    </source>
</evidence>
<dbReference type="Pfam" id="PF02673">
    <property type="entry name" value="BacA"/>
    <property type="match status" value="1"/>
</dbReference>
<evidence type="ECO:0000256" key="14">
    <source>
        <dbReference type="ARBA" id="ARBA00032707"/>
    </source>
</evidence>
<evidence type="ECO:0000256" key="17">
    <source>
        <dbReference type="HAMAP-Rule" id="MF_01006"/>
    </source>
</evidence>
<evidence type="ECO:0000256" key="8">
    <source>
        <dbReference type="ARBA" id="ARBA00022960"/>
    </source>
</evidence>
<dbReference type="EMBL" id="SNYJ01000002">
    <property type="protein sequence ID" value="TDQ41976.1"/>
    <property type="molecule type" value="Genomic_DNA"/>
</dbReference>
<dbReference type="GO" id="GO:0008360">
    <property type="term" value="P:regulation of cell shape"/>
    <property type="evidence" value="ECO:0007669"/>
    <property type="project" value="UniProtKB-KW"/>
</dbReference>
<dbReference type="AlphaFoldDB" id="A0A4R6U848"/>
<evidence type="ECO:0000256" key="5">
    <source>
        <dbReference type="ARBA" id="ARBA00022475"/>
    </source>
</evidence>
<dbReference type="OrthoDB" id="9808289at2"/>
<name>A0A4R6U848_9BACI</name>
<evidence type="ECO:0000256" key="13">
    <source>
        <dbReference type="ARBA" id="ARBA00023316"/>
    </source>
</evidence>
<sequence length="274" mass="30414">MLWEMFVAIVLGIVEGIAEFAPISSTGHMVLVDDLWLHSKELYSKEVANTFKIVIQLGSILAVIIVFRDRFKELLFLSPKSDHRLQGRLRLGHVIVGIIPIALFGYFLVDLIDERLFEVRTVLVGLVLGSILLLIADRFSKLSPGAVTIDQMTYRQAFFIGLFQCFALWPGFSRSGVSIAGGVLVGLSHRAASDYTFILAVPILAGASGLSLINNWSYFSLEALPFMTTGFVAAFIFSLVAIRFFLAIIHRIKLAPFAVYRLVLAGLIWIYLSI</sequence>
<keyword evidence="8 17" id="KW-0133">Cell shape</keyword>
<comment type="subcellular location">
    <subcellularLocation>
        <location evidence="1 17">Cell membrane</location>
        <topology evidence="1 17">Multi-pass membrane protein</topology>
    </subcellularLocation>
</comment>
<feature type="transmembrane region" description="Helical" evidence="17">
    <location>
        <begin position="50"/>
        <end position="68"/>
    </location>
</feature>
<dbReference type="GO" id="GO:0071555">
    <property type="term" value="P:cell wall organization"/>
    <property type="evidence" value="ECO:0007669"/>
    <property type="project" value="UniProtKB-KW"/>
</dbReference>
<evidence type="ECO:0000256" key="7">
    <source>
        <dbReference type="ARBA" id="ARBA00022801"/>
    </source>
</evidence>
<dbReference type="Proteomes" id="UP000295632">
    <property type="component" value="Unassembled WGS sequence"/>
</dbReference>
<evidence type="ECO:0000313" key="19">
    <source>
        <dbReference type="Proteomes" id="UP000295632"/>
    </source>
</evidence>
<feature type="transmembrane region" description="Helical" evidence="17">
    <location>
        <begin position="121"/>
        <end position="140"/>
    </location>
</feature>
<evidence type="ECO:0000256" key="12">
    <source>
        <dbReference type="ARBA" id="ARBA00023251"/>
    </source>
</evidence>
<proteinExistence type="inferred from homology"/>
<dbReference type="GO" id="GO:0005886">
    <property type="term" value="C:plasma membrane"/>
    <property type="evidence" value="ECO:0007669"/>
    <property type="project" value="UniProtKB-SubCell"/>
</dbReference>
<dbReference type="GO" id="GO:0046677">
    <property type="term" value="P:response to antibiotic"/>
    <property type="evidence" value="ECO:0007669"/>
    <property type="project" value="UniProtKB-UniRule"/>
</dbReference>
<evidence type="ECO:0000313" key="18">
    <source>
        <dbReference type="EMBL" id="TDQ41976.1"/>
    </source>
</evidence>
<comment type="caution">
    <text evidence="18">The sequence shown here is derived from an EMBL/GenBank/DDBJ whole genome shotgun (WGS) entry which is preliminary data.</text>
</comment>
<feature type="transmembrane region" description="Helical" evidence="17">
    <location>
        <begin position="192"/>
        <end position="213"/>
    </location>
</feature>
<keyword evidence="9 17" id="KW-0573">Peptidoglycan synthesis</keyword>
<comment type="catalytic activity">
    <reaction evidence="16 17">
        <text>di-trans,octa-cis-undecaprenyl diphosphate + H2O = di-trans,octa-cis-undecaprenyl phosphate + phosphate + H(+)</text>
        <dbReference type="Rhea" id="RHEA:28094"/>
        <dbReference type="ChEBI" id="CHEBI:15377"/>
        <dbReference type="ChEBI" id="CHEBI:15378"/>
        <dbReference type="ChEBI" id="CHEBI:43474"/>
        <dbReference type="ChEBI" id="CHEBI:58405"/>
        <dbReference type="ChEBI" id="CHEBI:60392"/>
        <dbReference type="EC" id="3.6.1.27"/>
    </reaction>
</comment>
<evidence type="ECO:0000256" key="15">
    <source>
        <dbReference type="ARBA" id="ARBA00032932"/>
    </source>
</evidence>
<protein>
    <recommendedName>
        <fullName evidence="4 17">Undecaprenyl-diphosphatase</fullName>
        <ecNumber evidence="3 17">3.6.1.27</ecNumber>
    </recommendedName>
    <alternativeName>
        <fullName evidence="15 17">Bacitracin resistance protein</fullName>
    </alternativeName>
    <alternativeName>
        <fullName evidence="14 17">Undecaprenyl pyrophosphate phosphatase</fullName>
    </alternativeName>
</protein>
<keyword evidence="13 17" id="KW-0961">Cell wall biogenesis/degradation</keyword>
<reference evidence="18 19" key="1">
    <citation type="submission" date="2019-03" db="EMBL/GenBank/DDBJ databases">
        <title>Genomic Encyclopedia of Type Strains, Phase IV (KMG-IV): sequencing the most valuable type-strain genomes for metagenomic binning, comparative biology and taxonomic classification.</title>
        <authorList>
            <person name="Goeker M."/>
        </authorList>
    </citation>
    <scope>NUCLEOTIDE SEQUENCE [LARGE SCALE GENOMIC DNA]</scope>
    <source>
        <strain evidence="18 19">DSM 28697</strain>
    </source>
</reference>
<dbReference type="NCBIfam" id="NF001390">
    <property type="entry name" value="PRK00281.1-4"/>
    <property type="match status" value="1"/>
</dbReference>
<dbReference type="GO" id="GO:0050380">
    <property type="term" value="F:undecaprenyl-diphosphatase activity"/>
    <property type="evidence" value="ECO:0007669"/>
    <property type="project" value="UniProtKB-UniRule"/>
</dbReference>
<evidence type="ECO:0000256" key="3">
    <source>
        <dbReference type="ARBA" id="ARBA00012374"/>
    </source>
</evidence>
<accession>A0A4R6U848</accession>
<organism evidence="18 19">
    <name type="scientific">Aureibacillus halotolerans</name>
    <dbReference type="NCBI Taxonomy" id="1508390"/>
    <lineage>
        <taxon>Bacteria</taxon>
        <taxon>Bacillati</taxon>
        <taxon>Bacillota</taxon>
        <taxon>Bacilli</taxon>
        <taxon>Bacillales</taxon>
        <taxon>Bacillaceae</taxon>
        <taxon>Aureibacillus</taxon>
    </lineage>
</organism>
<keyword evidence="6 17" id="KW-0812">Transmembrane</keyword>
<keyword evidence="7 17" id="KW-0378">Hydrolase</keyword>
<keyword evidence="11 17" id="KW-0472">Membrane</keyword>
<comment type="similarity">
    <text evidence="2 17">Belongs to the UppP family.</text>
</comment>
<keyword evidence="12 17" id="KW-0046">Antibiotic resistance</keyword>
<dbReference type="EC" id="3.6.1.27" evidence="3 17"/>
<evidence type="ECO:0000256" key="11">
    <source>
        <dbReference type="ARBA" id="ARBA00023136"/>
    </source>
</evidence>
<evidence type="ECO:0000256" key="9">
    <source>
        <dbReference type="ARBA" id="ARBA00022984"/>
    </source>
</evidence>
<evidence type="ECO:0000256" key="16">
    <source>
        <dbReference type="ARBA" id="ARBA00047594"/>
    </source>
</evidence>
<dbReference type="NCBIfam" id="TIGR00753">
    <property type="entry name" value="undec_PP_bacA"/>
    <property type="match status" value="1"/>
</dbReference>
<feature type="transmembrane region" description="Helical" evidence="17">
    <location>
        <begin position="89"/>
        <end position="109"/>
    </location>
</feature>
<dbReference type="InterPro" id="IPR003824">
    <property type="entry name" value="UppP"/>
</dbReference>
<dbReference type="PANTHER" id="PTHR30622">
    <property type="entry name" value="UNDECAPRENYL-DIPHOSPHATASE"/>
    <property type="match status" value="1"/>
</dbReference>
<gene>
    <name evidence="17" type="primary">uppP</name>
    <name evidence="18" type="ORF">EV213_1024</name>
</gene>
<feature type="transmembrane region" description="Helical" evidence="17">
    <location>
        <begin position="225"/>
        <end position="248"/>
    </location>
</feature>
<comment type="function">
    <text evidence="17">Catalyzes the dephosphorylation of undecaprenyl diphosphate (UPP). Confers resistance to bacitracin.</text>
</comment>
<keyword evidence="5 17" id="KW-1003">Cell membrane</keyword>
<feature type="transmembrane region" description="Helical" evidence="17">
    <location>
        <begin position="254"/>
        <end position="272"/>
    </location>
</feature>
<evidence type="ECO:0000256" key="6">
    <source>
        <dbReference type="ARBA" id="ARBA00022692"/>
    </source>
</evidence>